<dbReference type="AlphaFoldDB" id="A0A0C3JII6"/>
<evidence type="ECO:0000313" key="2">
    <source>
        <dbReference type="Proteomes" id="UP000054217"/>
    </source>
</evidence>
<reference evidence="2" key="2">
    <citation type="submission" date="2015-01" db="EMBL/GenBank/DDBJ databases">
        <title>Evolutionary Origins and Diversification of the Mycorrhizal Mutualists.</title>
        <authorList>
            <consortium name="DOE Joint Genome Institute"/>
            <consortium name="Mycorrhizal Genomics Consortium"/>
            <person name="Kohler A."/>
            <person name="Kuo A."/>
            <person name="Nagy L.G."/>
            <person name="Floudas D."/>
            <person name="Copeland A."/>
            <person name="Barry K.W."/>
            <person name="Cichocki N."/>
            <person name="Veneault-Fourrey C."/>
            <person name="LaButti K."/>
            <person name="Lindquist E.A."/>
            <person name="Lipzen A."/>
            <person name="Lundell T."/>
            <person name="Morin E."/>
            <person name="Murat C."/>
            <person name="Riley R."/>
            <person name="Ohm R."/>
            <person name="Sun H."/>
            <person name="Tunlid A."/>
            <person name="Henrissat B."/>
            <person name="Grigoriev I.V."/>
            <person name="Hibbett D.S."/>
            <person name="Martin F."/>
        </authorList>
    </citation>
    <scope>NUCLEOTIDE SEQUENCE [LARGE SCALE GENOMIC DNA]</scope>
    <source>
        <strain evidence="2">Marx 270</strain>
    </source>
</reference>
<dbReference type="InParanoid" id="A0A0C3JII6"/>
<evidence type="ECO:0000313" key="1">
    <source>
        <dbReference type="EMBL" id="KIO08898.1"/>
    </source>
</evidence>
<dbReference type="EMBL" id="KN831956">
    <property type="protein sequence ID" value="KIO08898.1"/>
    <property type="molecule type" value="Genomic_DNA"/>
</dbReference>
<dbReference type="HOGENOM" id="CLU_2980045_0_0_1"/>
<reference evidence="1 2" key="1">
    <citation type="submission" date="2014-04" db="EMBL/GenBank/DDBJ databases">
        <authorList>
            <consortium name="DOE Joint Genome Institute"/>
            <person name="Kuo A."/>
            <person name="Kohler A."/>
            <person name="Costa M.D."/>
            <person name="Nagy L.G."/>
            <person name="Floudas D."/>
            <person name="Copeland A."/>
            <person name="Barry K.W."/>
            <person name="Cichocki N."/>
            <person name="Veneault-Fourrey C."/>
            <person name="LaButti K."/>
            <person name="Lindquist E.A."/>
            <person name="Lipzen A."/>
            <person name="Lundell T."/>
            <person name="Morin E."/>
            <person name="Murat C."/>
            <person name="Sun H."/>
            <person name="Tunlid A."/>
            <person name="Henrissat B."/>
            <person name="Grigoriev I.V."/>
            <person name="Hibbett D.S."/>
            <person name="Martin F."/>
            <person name="Nordberg H.P."/>
            <person name="Cantor M.N."/>
            <person name="Hua S.X."/>
        </authorList>
    </citation>
    <scope>NUCLEOTIDE SEQUENCE [LARGE SCALE GENOMIC DNA]</scope>
    <source>
        <strain evidence="1 2">Marx 270</strain>
    </source>
</reference>
<dbReference type="Proteomes" id="UP000054217">
    <property type="component" value="Unassembled WGS sequence"/>
</dbReference>
<name>A0A0C3JII6_PISTI</name>
<organism evidence="1 2">
    <name type="scientific">Pisolithus tinctorius Marx 270</name>
    <dbReference type="NCBI Taxonomy" id="870435"/>
    <lineage>
        <taxon>Eukaryota</taxon>
        <taxon>Fungi</taxon>
        <taxon>Dikarya</taxon>
        <taxon>Basidiomycota</taxon>
        <taxon>Agaricomycotina</taxon>
        <taxon>Agaricomycetes</taxon>
        <taxon>Agaricomycetidae</taxon>
        <taxon>Boletales</taxon>
        <taxon>Sclerodermatineae</taxon>
        <taxon>Pisolithaceae</taxon>
        <taxon>Pisolithus</taxon>
    </lineage>
</organism>
<sequence>MQLDVHFLFLRLTNYWCNVSISFSISTYILDRVYAYYQLYHSNIVQKPNLRSENASTE</sequence>
<keyword evidence="2" id="KW-1185">Reference proteome</keyword>
<accession>A0A0C3JII6</accession>
<proteinExistence type="predicted"/>
<protein>
    <submittedName>
        <fullName evidence="1">Uncharacterized protein</fullName>
    </submittedName>
</protein>
<gene>
    <name evidence="1" type="ORF">M404DRAFT_997079</name>
</gene>